<dbReference type="Pfam" id="PF02769">
    <property type="entry name" value="AIRS_C"/>
    <property type="match status" value="1"/>
</dbReference>
<feature type="domain" description="PurM-like N-terminal" evidence="6">
    <location>
        <begin position="8"/>
        <end position="115"/>
    </location>
</feature>
<dbReference type="NCBIfam" id="TIGR00476">
    <property type="entry name" value="selD"/>
    <property type="match status" value="1"/>
</dbReference>
<dbReference type="GO" id="GO:0005524">
    <property type="term" value="F:ATP binding"/>
    <property type="evidence" value="ECO:0007669"/>
    <property type="project" value="UniProtKB-KW"/>
</dbReference>
<evidence type="ECO:0000256" key="1">
    <source>
        <dbReference type="ARBA" id="ARBA00022679"/>
    </source>
</evidence>
<evidence type="ECO:0000313" key="8">
    <source>
        <dbReference type="EMBL" id="RWX43078.1"/>
    </source>
</evidence>
<dbReference type="InterPro" id="IPR010918">
    <property type="entry name" value="PurM-like_C_dom"/>
</dbReference>
<dbReference type="InterPro" id="IPR036676">
    <property type="entry name" value="PurM-like_C_sf"/>
</dbReference>
<comment type="caution">
    <text evidence="8">The sequence shown here is derived from an EMBL/GenBank/DDBJ whole genome shotgun (WGS) entry which is preliminary data.</text>
</comment>
<evidence type="ECO:0000259" key="7">
    <source>
        <dbReference type="Pfam" id="PF02769"/>
    </source>
</evidence>
<keyword evidence="5" id="KW-0711">Selenium</keyword>
<dbReference type="EMBL" id="MTKO01000131">
    <property type="protein sequence ID" value="RWX43078.1"/>
    <property type="molecule type" value="Genomic_DNA"/>
</dbReference>
<gene>
    <name evidence="8" type="ORF">H206_03174</name>
</gene>
<dbReference type="PIRSF" id="PIRSF036407">
    <property type="entry name" value="Selenphspht_syn"/>
    <property type="match status" value="1"/>
</dbReference>
<keyword evidence="2" id="KW-0547">Nucleotide-binding</keyword>
<dbReference type="GO" id="GO:0005737">
    <property type="term" value="C:cytoplasm"/>
    <property type="evidence" value="ECO:0007669"/>
    <property type="project" value="TreeGrafter"/>
</dbReference>
<dbReference type="PANTHER" id="PTHR10256:SF0">
    <property type="entry name" value="INACTIVE SELENIDE, WATER DIKINASE-LIKE PROTEIN-RELATED"/>
    <property type="match status" value="1"/>
</dbReference>
<dbReference type="SUPFAM" id="SSF55326">
    <property type="entry name" value="PurM N-terminal domain-like"/>
    <property type="match status" value="1"/>
</dbReference>
<keyword evidence="1 8" id="KW-0808">Transferase</keyword>
<dbReference type="EC" id="2.7.9.3" evidence="8"/>
<dbReference type="Gene3D" id="3.30.1330.10">
    <property type="entry name" value="PurM-like, N-terminal domain"/>
    <property type="match status" value="1"/>
</dbReference>
<dbReference type="SUPFAM" id="SSF56042">
    <property type="entry name" value="PurM C-terminal domain-like"/>
    <property type="match status" value="1"/>
</dbReference>
<evidence type="ECO:0000259" key="6">
    <source>
        <dbReference type="Pfam" id="PF00586"/>
    </source>
</evidence>
<proteinExistence type="predicted"/>
<evidence type="ECO:0000313" key="9">
    <source>
        <dbReference type="Proteomes" id="UP000287853"/>
    </source>
</evidence>
<evidence type="ECO:0000256" key="4">
    <source>
        <dbReference type="ARBA" id="ARBA00022840"/>
    </source>
</evidence>
<accession>A0A444IQF6</accession>
<evidence type="ECO:0000256" key="5">
    <source>
        <dbReference type="ARBA" id="ARBA00023266"/>
    </source>
</evidence>
<keyword evidence="4" id="KW-0067">ATP-binding</keyword>
<protein>
    <submittedName>
        <fullName evidence="8">Selenophosphate synthase</fullName>
        <ecNumber evidence="8">2.7.9.3</ecNumber>
    </submittedName>
</protein>
<dbReference type="PANTHER" id="PTHR10256">
    <property type="entry name" value="SELENIDE, WATER DIKINASE"/>
    <property type="match status" value="1"/>
</dbReference>
<dbReference type="Proteomes" id="UP000287853">
    <property type="component" value="Unassembled WGS sequence"/>
</dbReference>
<feature type="domain" description="PurM-like C-terminal" evidence="7">
    <location>
        <begin position="128"/>
        <end position="302"/>
    </location>
</feature>
<dbReference type="InterPro" id="IPR016188">
    <property type="entry name" value="PurM-like_N"/>
</dbReference>
<dbReference type="InterPro" id="IPR004536">
    <property type="entry name" value="SPS/SelD"/>
</dbReference>
<organism evidence="8 9">
    <name type="scientific">Candidatus Electrothrix aarhusensis</name>
    <dbReference type="NCBI Taxonomy" id="1859131"/>
    <lineage>
        <taxon>Bacteria</taxon>
        <taxon>Pseudomonadati</taxon>
        <taxon>Thermodesulfobacteriota</taxon>
        <taxon>Desulfobulbia</taxon>
        <taxon>Desulfobulbales</taxon>
        <taxon>Desulfobulbaceae</taxon>
        <taxon>Candidatus Electrothrix</taxon>
    </lineage>
</organism>
<dbReference type="Gene3D" id="3.90.650.10">
    <property type="entry name" value="PurM-like C-terminal domain"/>
    <property type="match status" value="1"/>
</dbReference>
<keyword evidence="3" id="KW-0418">Kinase</keyword>
<dbReference type="GO" id="GO:0004756">
    <property type="term" value="F:selenide, water dikinase activity"/>
    <property type="evidence" value="ECO:0007669"/>
    <property type="project" value="UniProtKB-EC"/>
</dbReference>
<sequence length="308" mass="32975">MVGIETSDDAAVYRLNDEVAMINTVDFITPPVDDPYWFGQIAAANSISDVYSMGGRPVTALNVVMFPSKHLDMGFLKEILRGGHDKVVEAGACLIGGHTVDDEEPKYGLCVNGTVHPERVITNAGSLPGDALILTKPLGSGVLFNAVRSKKMPLKEVEQEMLPSLAALNGPAIETALHFGLRACTDITGFGILGHLLEVAHGANARVLLKQSALPFYSGALDMYKKGETTGSNKANRALVARHRLDMRASLSRHEEELLYDPQTSGGLLLSVPQDQADELVTALHRNGVHSAVRIGEVLDESAGITVE</sequence>
<dbReference type="CDD" id="cd02195">
    <property type="entry name" value="SelD"/>
    <property type="match status" value="1"/>
</dbReference>
<evidence type="ECO:0000256" key="2">
    <source>
        <dbReference type="ARBA" id="ARBA00022741"/>
    </source>
</evidence>
<dbReference type="InterPro" id="IPR036921">
    <property type="entry name" value="PurM-like_N_sf"/>
</dbReference>
<evidence type="ECO:0000256" key="3">
    <source>
        <dbReference type="ARBA" id="ARBA00022777"/>
    </source>
</evidence>
<dbReference type="AlphaFoldDB" id="A0A444IQF6"/>
<name>A0A444IQF6_9BACT</name>
<dbReference type="GO" id="GO:0016260">
    <property type="term" value="P:selenocysteine biosynthetic process"/>
    <property type="evidence" value="ECO:0007669"/>
    <property type="project" value="TreeGrafter"/>
</dbReference>
<reference evidence="8 9" key="1">
    <citation type="submission" date="2017-01" db="EMBL/GenBank/DDBJ databases">
        <title>The cable genome- insights into the physiology and evolution of filamentous bacteria capable of sulfide oxidation via long distance electron transfer.</title>
        <authorList>
            <person name="Schreiber L."/>
            <person name="Bjerg J.T."/>
            <person name="Boggild A."/>
            <person name="Van De Vossenberg J."/>
            <person name="Meysman F."/>
            <person name="Nielsen L.P."/>
            <person name="Schramm A."/>
            <person name="Kjeldsen K.U."/>
        </authorList>
    </citation>
    <scope>NUCLEOTIDE SEQUENCE [LARGE SCALE GENOMIC DNA]</scope>
    <source>
        <strain evidence="8">MCF</strain>
    </source>
</reference>
<dbReference type="Pfam" id="PF00586">
    <property type="entry name" value="AIRS"/>
    <property type="match status" value="1"/>
</dbReference>
<keyword evidence="9" id="KW-1185">Reference proteome</keyword>